<dbReference type="InterPro" id="IPR052350">
    <property type="entry name" value="Metallo-dep_Lactonases"/>
</dbReference>
<dbReference type="InterPro" id="IPR006680">
    <property type="entry name" value="Amidohydro-rel"/>
</dbReference>
<evidence type="ECO:0000256" key="1">
    <source>
        <dbReference type="ARBA" id="ARBA00038310"/>
    </source>
</evidence>
<accession>A0AA50H6C8</accession>
<dbReference type="InterPro" id="IPR032466">
    <property type="entry name" value="Metal_Hydrolase"/>
</dbReference>
<dbReference type="PANTHER" id="PTHR43569:SF2">
    <property type="entry name" value="AMIDOHYDROLASE-RELATED DOMAIN-CONTAINING PROTEIN"/>
    <property type="match status" value="1"/>
</dbReference>
<dbReference type="EMBL" id="CP132303">
    <property type="protein sequence ID" value="WLR99944.1"/>
    <property type="molecule type" value="Genomic_DNA"/>
</dbReference>
<dbReference type="Pfam" id="PF04909">
    <property type="entry name" value="Amidohydro_2"/>
    <property type="match status" value="1"/>
</dbReference>
<dbReference type="RefSeq" id="WP_160871178.1">
    <property type="nucleotide sequence ID" value="NZ_CP132303.1"/>
</dbReference>
<reference evidence="3 4" key="1">
    <citation type="submission" date="2023-08" db="EMBL/GenBank/DDBJ databases">
        <title>Pathogen: clinical or host-associated sample.</title>
        <authorList>
            <person name="Hergert J."/>
            <person name="Casey R."/>
            <person name="Wagner J."/>
            <person name="Young E.L."/>
            <person name="Oakeson K.F."/>
        </authorList>
    </citation>
    <scope>NUCLEOTIDE SEQUENCE [LARGE SCALE GENOMIC DNA]</scope>
    <source>
        <strain evidence="3 4">1760953</strain>
        <plasmid evidence="3 4">unnamed1</plasmid>
    </source>
</reference>
<name>A0AA50H6C8_9HYPH</name>
<dbReference type="SUPFAM" id="SSF51556">
    <property type="entry name" value="Metallo-dependent hydrolases"/>
    <property type="match status" value="1"/>
</dbReference>
<dbReference type="Gene3D" id="3.20.20.140">
    <property type="entry name" value="Metal-dependent hydrolases"/>
    <property type="match status" value="1"/>
</dbReference>
<gene>
    <name evidence="3" type="ORF">Q9313_17820</name>
</gene>
<feature type="domain" description="Amidohydrolase-related" evidence="2">
    <location>
        <begin position="3"/>
        <end position="276"/>
    </location>
</feature>
<protein>
    <submittedName>
        <fullName evidence="3">Amidohydrolase</fullName>
    </submittedName>
</protein>
<dbReference type="GO" id="GO:0016787">
    <property type="term" value="F:hydrolase activity"/>
    <property type="evidence" value="ECO:0007669"/>
    <property type="project" value="InterPro"/>
</dbReference>
<evidence type="ECO:0000313" key="4">
    <source>
        <dbReference type="Proteomes" id="UP001234585"/>
    </source>
</evidence>
<comment type="similarity">
    <text evidence="1">Belongs to the metallo-dependent hydrolases superfamily.</text>
</comment>
<dbReference type="Proteomes" id="UP001234585">
    <property type="component" value="Plasmid unnamed1"/>
</dbReference>
<organism evidence="3 4">
    <name type="scientific">Shinella sumterensis</name>
    <dbReference type="NCBI Taxonomy" id="1967501"/>
    <lineage>
        <taxon>Bacteria</taxon>
        <taxon>Pseudomonadati</taxon>
        <taxon>Pseudomonadota</taxon>
        <taxon>Alphaproteobacteria</taxon>
        <taxon>Hyphomicrobiales</taxon>
        <taxon>Rhizobiaceae</taxon>
        <taxon>Shinella</taxon>
    </lineage>
</organism>
<geneLocation type="plasmid" evidence="3 4">
    <name>unnamed1</name>
</geneLocation>
<evidence type="ECO:0000313" key="3">
    <source>
        <dbReference type="EMBL" id="WLR99944.1"/>
    </source>
</evidence>
<keyword evidence="4" id="KW-1185">Reference proteome</keyword>
<sequence length="281" mass="30916">MIIDTHLHLVYRDRLTYPWLADVPPLNADFTHDLYAREARRLGIAASLHMEVDVAETDIARETEVIEALATAADSLLVGAIASCRPELPDFPAYLERVRANPFVRGFRRVLHVVPDDVSEGALFRENIARLSGSGLTFDLCVKPHQIERAIALVDLAPDVSFVLDHCGVPDIAGGGYDLWKGPLSEIARRPNVTVKLSGIPAYGAENWTLEDLKPYFAHVVRCFGFDRMVWGSDWPVCTLGGGLSTWIGATHALLSGVSLPEKAGVLSDNARRLWKISPRA</sequence>
<proteinExistence type="inferred from homology"/>
<evidence type="ECO:0000259" key="2">
    <source>
        <dbReference type="Pfam" id="PF04909"/>
    </source>
</evidence>
<keyword evidence="3" id="KW-0614">Plasmid</keyword>
<dbReference type="PANTHER" id="PTHR43569">
    <property type="entry name" value="AMIDOHYDROLASE"/>
    <property type="match status" value="1"/>
</dbReference>
<dbReference type="AlphaFoldDB" id="A0AA50H6C8"/>